<organism evidence="5 6">
    <name type="scientific">Sistotremastrum suecicum HHB10207 ss-3</name>
    <dbReference type="NCBI Taxonomy" id="1314776"/>
    <lineage>
        <taxon>Eukaryota</taxon>
        <taxon>Fungi</taxon>
        <taxon>Dikarya</taxon>
        <taxon>Basidiomycota</taxon>
        <taxon>Agaricomycotina</taxon>
        <taxon>Agaricomycetes</taxon>
        <taxon>Sistotremastrales</taxon>
        <taxon>Sistotremastraceae</taxon>
        <taxon>Sistotremastrum</taxon>
    </lineage>
</organism>
<dbReference type="PANTHER" id="PTHR15574:SF40">
    <property type="entry name" value="WD AND TETRATRICOPEPTIDE REPEATS PROTEIN 1"/>
    <property type="match status" value="1"/>
</dbReference>
<evidence type="ECO:0000313" key="6">
    <source>
        <dbReference type="Proteomes" id="UP000076798"/>
    </source>
</evidence>
<dbReference type="InterPro" id="IPR036322">
    <property type="entry name" value="WD40_repeat_dom_sf"/>
</dbReference>
<name>A0A166FZA3_9AGAM</name>
<keyword evidence="2" id="KW-0677">Repeat</keyword>
<keyword evidence="6" id="KW-1185">Reference proteome</keyword>
<evidence type="ECO:0000256" key="3">
    <source>
        <dbReference type="PROSITE-ProRule" id="PRU00221"/>
    </source>
</evidence>
<dbReference type="SUPFAM" id="SSF50978">
    <property type="entry name" value="WD40 repeat-like"/>
    <property type="match status" value="1"/>
</dbReference>
<dbReference type="PROSITE" id="PS50082">
    <property type="entry name" value="WD_REPEATS_2"/>
    <property type="match status" value="2"/>
</dbReference>
<dbReference type="InterPro" id="IPR045151">
    <property type="entry name" value="DCAF8"/>
</dbReference>
<dbReference type="Proteomes" id="UP000076798">
    <property type="component" value="Unassembled WGS sequence"/>
</dbReference>
<feature type="repeat" description="WD" evidence="3">
    <location>
        <begin position="48"/>
        <end position="89"/>
    </location>
</feature>
<accession>A0A166FZA3</accession>
<dbReference type="InterPro" id="IPR015943">
    <property type="entry name" value="WD40/YVTN_repeat-like_dom_sf"/>
</dbReference>
<dbReference type="PANTHER" id="PTHR15574">
    <property type="entry name" value="WD REPEAT DOMAIN-CONTAINING FAMILY"/>
    <property type="match status" value="1"/>
</dbReference>
<feature type="region of interest" description="Disordered" evidence="4">
    <location>
        <begin position="320"/>
        <end position="340"/>
    </location>
</feature>
<feature type="repeat" description="WD" evidence="3">
    <location>
        <begin position="99"/>
        <end position="133"/>
    </location>
</feature>
<protein>
    <submittedName>
        <fullName evidence="5">WD40 repeat-like protein</fullName>
    </submittedName>
</protein>
<dbReference type="GO" id="GO:0080008">
    <property type="term" value="C:Cul4-RING E3 ubiquitin ligase complex"/>
    <property type="evidence" value="ECO:0007669"/>
    <property type="project" value="TreeGrafter"/>
</dbReference>
<dbReference type="STRING" id="1314776.A0A166FZA3"/>
<dbReference type="OrthoDB" id="2414538at2759"/>
<gene>
    <name evidence="5" type="ORF">SISSUDRAFT_1017968</name>
</gene>
<proteinExistence type="predicted"/>
<dbReference type="PROSITE" id="PS50294">
    <property type="entry name" value="WD_REPEATS_REGION"/>
    <property type="match status" value="1"/>
</dbReference>
<evidence type="ECO:0000256" key="2">
    <source>
        <dbReference type="ARBA" id="ARBA00022737"/>
    </source>
</evidence>
<dbReference type="InterPro" id="IPR001680">
    <property type="entry name" value="WD40_rpt"/>
</dbReference>
<sequence length="546" mass="60945">MALYDLRSPHLLRKIQQLQSPLAVPSTRLHRRLLGREYYEHLDLVNELEGHEGCVNALCWSADGSILLSGGDDQTIRLWRIDEQEHTTEFPFTTRACLRTGHTANIFNVQFLANSSKVATCAGDNQIRVFDINRIPESTDKSNETVHPYSSACLSVLRCHSARVKRLTAESSPDHFLSVAEDGTVRLHDLRTQHSCSRRGRGCPPPLVHVPHDLSTLAVSALTPHLFVVAGESPYGLLFDRRQLGRNIQAEWGIPCDQDALTTCVRIFGRRQLGRYEHKGEEHVTGARMSQSNSDELLLSYSSDAVHLYNIRDDLVSPRSSTVLEPNQREVPKDNAVLNDHTSTVDTLPHEDAEHAMLEQLMDEFDSYRREAEPSGRNAQEEEDSSSEAGSQADEILKRFDDKVILSRLTYNGACNVRTVKDVNFLGHFDQYVTSGSDDGNFFIWEKENGAIVNILEGDGSVVNVIEQNPCLPCVAVSGIDHSVKIFGSNFATNKASKKDEAEDIVRSNSELSDRGAERRAQMSSLLARFRVVMAETGEAPNCSYQ</sequence>
<dbReference type="GO" id="GO:0045717">
    <property type="term" value="P:negative regulation of fatty acid biosynthetic process"/>
    <property type="evidence" value="ECO:0007669"/>
    <property type="project" value="TreeGrafter"/>
</dbReference>
<feature type="region of interest" description="Disordered" evidence="4">
    <location>
        <begin position="369"/>
        <end position="392"/>
    </location>
</feature>
<dbReference type="Pfam" id="PF00400">
    <property type="entry name" value="WD40"/>
    <property type="match status" value="3"/>
</dbReference>
<evidence type="ECO:0000256" key="4">
    <source>
        <dbReference type="SAM" id="MobiDB-lite"/>
    </source>
</evidence>
<dbReference type="Gene3D" id="2.130.10.10">
    <property type="entry name" value="YVTN repeat-like/Quinoprotein amine dehydrogenase"/>
    <property type="match status" value="2"/>
</dbReference>
<dbReference type="SMART" id="SM00320">
    <property type="entry name" value="WD40"/>
    <property type="match status" value="6"/>
</dbReference>
<evidence type="ECO:0000313" key="5">
    <source>
        <dbReference type="EMBL" id="KZT41154.1"/>
    </source>
</evidence>
<keyword evidence="1 3" id="KW-0853">WD repeat</keyword>
<reference evidence="5 6" key="1">
    <citation type="journal article" date="2016" name="Mol. Biol. Evol.">
        <title>Comparative Genomics of Early-Diverging Mushroom-Forming Fungi Provides Insights into the Origins of Lignocellulose Decay Capabilities.</title>
        <authorList>
            <person name="Nagy L.G."/>
            <person name="Riley R."/>
            <person name="Tritt A."/>
            <person name="Adam C."/>
            <person name="Daum C."/>
            <person name="Floudas D."/>
            <person name="Sun H."/>
            <person name="Yadav J.S."/>
            <person name="Pangilinan J."/>
            <person name="Larsson K.H."/>
            <person name="Matsuura K."/>
            <person name="Barry K."/>
            <person name="Labutti K."/>
            <person name="Kuo R."/>
            <person name="Ohm R.A."/>
            <person name="Bhattacharya S.S."/>
            <person name="Shirouzu T."/>
            <person name="Yoshinaga Y."/>
            <person name="Martin F.M."/>
            <person name="Grigoriev I.V."/>
            <person name="Hibbett D.S."/>
        </authorList>
    </citation>
    <scope>NUCLEOTIDE SEQUENCE [LARGE SCALE GENOMIC DNA]</scope>
    <source>
        <strain evidence="5 6">HHB10207 ss-3</strain>
    </source>
</reference>
<evidence type="ECO:0000256" key="1">
    <source>
        <dbReference type="ARBA" id="ARBA00022574"/>
    </source>
</evidence>
<dbReference type="GO" id="GO:0005737">
    <property type="term" value="C:cytoplasm"/>
    <property type="evidence" value="ECO:0007669"/>
    <property type="project" value="TreeGrafter"/>
</dbReference>
<dbReference type="AlphaFoldDB" id="A0A166FZA3"/>
<dbReference type="EMBL" id="KV428024">
    <property type="protein sequence ID" value="KZT41154.1"/>
    <property type="molecule type" value="Genomic_DNA"/>
</dbReference>